<dbReference type="AlphaFoldDB" id="A0A1J8NFY1"/>
<feature type="domain" description="Peptidase S24/S26A/S26B/S26C" evidence="1">
    <location>
        <begin position="113"/>
        <end position="209"/>
    </location>
</feature>
<gene>
    <name evidence="2" type="ORF">A1D18_05150</name>
</gene>
<comment type="caution">
    <text evidence="2">The sequence shown here is derived from an EMBL/GenBank/DDBJ whole genome shotgun (WGS) entry which is preliminary data.</text>
</comment>
<dbReference type="Gene3D" id="2.10.109.10">
    <property type="entry name" value="Umud Fragment, subunit A"/>
    <property type="match status" value="1"/>
</dbReference>
<dbReference type="EMBL" id="LUKY01000033">
    <property type="protein sequence ID" value="OIZ94241.1"/>
    <property type="molecule type" value="Genomic_DNA"/>
</dbReference>
<proteinExistence type="predicted"/>
<dbReference type="SUPFAM" id="SSF51306">
    <property type="entry name" value="LexA/Signal peptidase"/>
    <property type="match status" value="1"/>
</dbReference>
<keyword evidence="3" id="KW-1185">Reference proteome</keyword>
<dbReference type="Pfam" id="PF00717">
    <property type="entry name" value="Peptidase_S24"/>
    <property type="match status" value="1"/>
</dbReference>
<reference evidence="2 3" key="1">
    <citation type="submission" date="2016-03" db="EMBL/GenBank/DDBJ databases">
        <title>Comparative genomics of Rickettsiella.</title>
        <authorList>
            <person name="Chandler C."/>
            <person name="Wang Y."/>
        </authorList>
    </citation>
    <scope>NUCLEOTIDE SEQUENCE [LARGE SCALE GENOMIC DNA]</scope>
    <source>
        <strain evidence="2 3">RCFS May 2013</strain>
    </source>
</reference>
<dbReference type="InterPro" id="IPR039418">
    <property type="entry name" value="LexA-like"/>
</dbReference>
<dbReference type="Proteomes" id="UP000183924">
    <property type="component" value="Unassembled WGS sequence"/>
</dbReference>
<protein>
    <submittedName>
        <fullName evidence="2">Repressor</fullName>
    </submittedName>
</protein>
<dbReference type="InterPro" id="IPR036286">
    <property type="entry name" value="LexA/Signal_pep-like_sf"/>
</dbReference>
<dbReference type="RefSeq" id="WP_071662735.1">
    <property type="nucleotide sequence ID" value="NZ_LUKY01000033.1"/>
</dbReference>
<dbReference type="STRING" id="1225476.A1D18_05150"/>
<sequence>MNIKDIRRKNLRKLARLVGGITDLSDHLDRSQSQISHLIGNSPIKNIGDRLASHIEKVFNKPHGWLDHEHAAEEAEGAYHYENNQPYYQVPLLTPQEAKERFLHFIKISPKTYSKYLSTNIPLSSDAFALRVENDCMETAQGPSFPKNCIIVLDTDCVAHNAAFILAKIKQDPGSTLLFRQLVIDGNRRYLKALNQHYPLTEMQPDDTTCGVVRFMLMEF</sequence>
<name>A0A1J8NFY1_9COXI</name>
<organism evidence="2 3">
    <name type="scientific">Candidatus Rickettsiella isopodorum</name>
    <dbReference type="NCBI Taxonomy" id="1225476"/>
    <lineage>
        <taxon>Bacteria</taxon>
        <taxon>Pseudomonadati</taxon>
        <taxon>Pseudomonadota</taxon>
        <taxon>Gammaproteobacteria</taxon>
        <taxon>Legionellales</taxon>
        <taxon>Coxiellaceae</taxon>
        <taxon>Rickettsiella</taxon>
    </lineage>
</organism>
<dbReference type="CDD" id="cd06529">
    <property type="entry name" value="S24_LexA-like"/>
    <property type="match status" value="1"/>
</dbReference>
<accession>A0A1J8NFY1</accession>
<evidence type="ECO:0000313" key="3">
    <source>
        <dbReference type="Proteomes" id="UP000183924"/>
    </source>
</evidence>
<dbReference type="InterPro" id="IPR015927">
    <property type="entry name" value="Peptidase_S24_S26A/B/C"/>
</dbReference>
<dbReference type="OrthoDB" id="9791537at2"/>
<evidence type="ECO:0000259" key="1">
    <source>
        <dbReference type="Pfam" id="PF00717"/>
    </source>
</evidence>
<evidence type="ECO:0000313" key="2">
    <source>
        <dbReference type="EMBL" id="OIZ94241.1"/>
    </source>
</evidence>